<dbReference type="GO" id="GO:0016747">
    <property type="term" value="F:acyltransferase activity, transferring groups other than amino-acyl groups"/>
    <property type="evidence" value="ECO:0007669"/>
    <property type="project" value="InterPro"/>
</dbReference>
<proteinExistence type="predicted"/>
<dbReference type="eggNOG" id="COG0456">
    <property type="taxonomic scope" value="Bacteria"/>
</dbReference>
<dbReference type="InterPro" id="IPR000182">
    <property type="entry name" value="GNAT_dom"/>
</dbReference>
<dbReference type="SUPFAM" id="SSF55729">
    <property type="entry name" value="Acyl-CoA N-acyltransferases (Nat)"/>
    <property type="match status" value="1"/>
</dbReference>
<dbReference type="Gene3D" id="3.40.630.30">
    <property type="match status" value="1"/>
</dbReference>
<protein>
    <submittedName>
        <fullName evidence="2">Acetyltransferase</fullName>
    </submittedName>
</protein>
<dbReference type="KEGG" id="cpas:Clopa_2666"/>
<dbReference type="PROSITE" id="PS51186">
    <property type="entry name" value="GNAT"/>
    <property type="match status" value="1"/>
</dbReference>
<evidence type="ECO:0000313" key="2">
    <source>
        <dbReference type="EMBL" id="AGK97519.1"/>
    </source>
</evidence>
<dbReference type="CDD" id="cd04301">
    <property type="entry name" value="NAT_SF"/>
    <property type="match status" value="1"/>
</dbReference>
<dbReference type="EMBL" id="CP003261">
    <property type="protein sequence ID" value="AGK97519.1"/>
    <property type="molecule type" value="Genomic_DNA"/>
</dbReference>
<dbReference type="Proteomes" id="UP000013523">
    <property type="component" value="Chromosome"/>
</dbReference>
<dbReference type="PATRIC" id="fig|86416.3.peg.2659"/>
<gene>
    <name evidence="2" type="ORF">Clopa_2666</name>
</gene>
<reference evidence="2 3" key="1">
    <citation type="submission" date="2012-01" db="EMBL/GenBank/DDBJ databases">
        <title>Complete sequence of chromosome of Clostridium pasteurianum BC1.</title>
        <authorList>
            <consortium name="US DOE Joint Genome Institute"/>
            <person name="Lucas S."/>
            <person name="Han J."/>
            <person name="Lapidus A."/>
            <person name="Cheng J.-F."/>
            <person name="Goodwin L."/>
            <person name="Pitluck S."/>
            <person name="Peters L."/>
            <person name="Mikhailova N."/>
            <person name="Teshima H."/>
            <person name="Detter J.C."/>
            <person name="Han C."/>
            <person name="Tapia R."/>
            <person name="Land M."/>
            <person name="Hauser L."/>
            <person name="Kyrpides N."/>
            <person name="Ivanova N."/>
            <person name="Pagani I."/>
            <person name="Dunn J."/>
            <person name="Taghavi S."/>
            <person name="Francis A."/>
            <person name="van der Lelie D."/>
            <person name="Woyke T."/>
        </authorList>
    </citation>
    <scope>NUCLEOTIDE SEQUENCE [LARGE SCALE GENOMIC DNA]</scope>
    <source>
        <strain evidence="2 3">BC1</strain>
    </source>
</reference>
<feature type="domain" description="N-acetyltransferase" evidence="1">
    <location>
        <begin position="150"/>
        <end position="291"/>
    </location>
</feature>
<keyword evidence="2" id="KW-0808">Transferase</keyword>
<dbReference type="OrthoDB" id="1910906at2"/>
<evidence type="ECO:0000313" key="3">
    <source>
        <dbReference type="Proteomes" id="UP000013523"/>
    </source>
</evidence>
<dbReference type="AlphaFoldDB" id="R4KAK1"/>
<dbReference type="InterPro" id="IPR016181">
    <property type="entry name" value="Acyl_CoA_acyltransferase"/>
</dbReference>
<name>R4KAK1_CLOPA</name>
<dbReference type="Pfam" id="PF00583">
    <property type="entry name" value="Acetyltransf_1"/>
    <property type="match status" value="1"/>
</dbReference>
<dbReference type="RefSeq" id="WP_015615818.1">
    <property type="nucleotide sequence ID" value="NC_021182.1"/>
</dbReference>
<dbReference type="HOGENOM" id="CLU_082666_0_0_9"/>
<accession>R4KAK1</accession>
<dbReference type="STRING" id="86416.Clopa_2666"/>
<organism evidence="2 3">
    <name type="scientific">Clostridium pasteurianum BC1</name>
    <dbReference type="NCBI Taxonomy" id="86416"/>
    <lineage>
        <taxon>Bacteria</taxon>
        <taxon>Bacillati</taxon>
        <taxon>Bacillota</taxon>
        <taxon>Clostridia</taxon>
        <taxon>Eubacteriales</taxon>
        <taxon>Clostridiaceae</taxon>
        <taxon>Clostridium</taxon>
    </lineage>
</organism>
<sequence>MYNCIDLNKTNIYSLKKLGAFGTKFNNLNKDFFNIYDNLNFIQKYFQRKRVKILNHGEESIGYIWTTNNFRAVYTIEAMNVVPSNNLNLKKCYEKLLYAVSNKGVFIYECEKNDYNFKTLKDIGFKAMNGTLEMCCSLDNDYNFEIKDDIVIENLILNRDEKKRCDIQNDIFKKDGRTPLDVEDIYFDQCQNYYFQQGCFFIKLKNFIIGYGQIIINDGTPVIVNFGIVDKFRGEGYGKLFLIFLLSKAKKNNFKEIFIRVDSSNTIALNLYRNVGFKVKKEICTWKFKVH</sequence>
<evidence type="ECO:0000259" key="1">
    <source>
        <dbReference type="PROSITE" id="PS51186"/>
    </source>
</evidence>
<keyword evidence="3" id="KW-1185">Reference proteome</keyword>